<evidence type="ECO:0000313" key="2">
    <source>
        <dbReference type="Proteomes" id="UP000003172"/>
    </source>
</evidence>
<dbReference type="HOGENOM" id="CLU_2452052_0_0_3"/>
<sequence>MKNEIYLGDIEDSIECHLQRLSATEKNVMHWLANQTEAVEKFPKTGNLDLSQSQFWAAIQSLMRRCLLDKLPSETSSYFPINPVFKSYLKRNPND</sequence>
<organism evidence="1 2">
    <name type="scientific">Microcystis aeruginosa PCC 9717</name>
    <dbReference type="NCBI Taxonomy" id="1160286"/>
    <lineage>
        <taxon>Bacteria</taxon>
        <taxon>Bacillati</taxon>
        <taxon>Cyanobacteriota</taxon>
        <taxon>Cyanophyceae</taxon>
        <taxon>Oscillatoriophycideae</taxon>
        <taxon>Chroococcales</taxon>
        <taxon>Microcystaceae</taxon>
        <taxon>Microcystis</taxon>
    </lineage>
</organism>
<dbReference type="EMBL" id="CAII01000389">
    <property type="protein sequence ID" value="CCH98197.1"/>
    <property type="molecule type" value="Genomic_DNA"/>
</dbReference>
<protein>
    <submittedName>
        <fullName evidence="1">Genome sequencing data, contig C286</fullName>
    </submittedName>
</protein>
<reference evidence="1 2" key="1">
    <citation type="submission" date="2012-04" db="EMBL/GenBank/DDBJ databases">
        <authorList>
            <person name="Genoscope - CEA"/>
        </authorList>
    </citation>
    <scope>NUCLEOTIDE SEQUENCE [LARGE SCALE GENOMIC DNA]</scope>
    <source>
        <strain evidence="1 2">9717</strain>
    </source>
</reference>
<accession>I4FRC2</accession>
<name>I4FRC2_MICAE</name>
<comment type="caution">
    <text evidence="1">The sequence shown here is derived from an EMBL/GenBank/DDBJ whole genome shotgun (WGS) entry which is preliminary data.</text>
</comment>
<dbReference type="Proteomes" id="UP000003172">
    <property type="component" value="Unassembled WGS sequence"/>
</dbReference>
<gene>
    <name evidence="1" type="ORF">MICAB_4490001</name>
</gene>
<dbReference type="AlphaFoldDB" id="I4FRC2"/>
<evidence type="ECO:0000313" key="1">
    <source>
        <dbReference type="EMBL" id="CCH98197.1"/>
    </source>
</evidence>
<proteinExistence type="predicted"/>